<evidence type="ECO:0000256" key="3">
    <source>
        <dbReference type="ARBA" id="ARBA00023152"/>
    </source>
</evidence>
<dbReference type="SMART" id="SM00855">
    <property type="entry name" value="PGAM"/>
    <property type="match status" value="1"/>
</dbReference>
<dbReference type="CDD" id="cd07067">
    <property type="entry name" value="HP_PGM_like"/>
    <property type="match status" value="1"/>
</dbReference>
<evidence type="ECO:0000313" key="6">
    <source>
        <dbReference type="Proteomes" id="UP001470288"/>
    </source>
</evidence>
<dbReference type="SUPFAM" id="SSF53254">
    <property type="entry name" value="Phosphoglycerate mutase-like"/>
    <property type="match status" value="1"/>
</dbReference>
<evidence type="ECO:0000256" key="4">
    <source>
        <dbReference type="ARBA" id="ARBA00023235"/>
    </source>
</evidence>
<sequence length="205" mass="22975">MAMDIYLIRHGETDWNKTKRLQGVTDIPLNACGIELAEKTAEGLKDVPFDRIYTSPLIRAKKTAEIIRGDRPVELVVTDGLKEISFGEYEGLCHEPEHYTIPKPGFRKFFEDPEHFETPPGGESLAHLIKRTSSFVKSVINDPENDGKTFLMASHGAAIRGIMSGLLNLPIAQFWSGTVHKNCGVTCLHVENGQVTITFENRIYY</sequence>
<comment type="similarity">
    <text evidence="1">Belongs to the phosphoglycerate mutase family. BPG-dependent PGAM subfamily.</text>
</comment>
<reference evidence="5 6" key="1">
    <citation type="submission" date="2024-03" db="EMBL/GenBank/DDBJ databases">
        <title>Human intestinal bacterial collection.</title>
        <authorList>
            <person name="Pauvert C."/>
            <person name="Hitch T.C.A."/>
            <person name="Clavel T."/>
        </authorList>
    </citation>
    <scope>NUCLEOTIDE SEQUENCE [LARGE SCALE GENOMIC DNA]</scope>
    <source>
        <strain evidence="5 6">CLA-AA-H78B</strain>
    </source>
</reference>
<accession>A0ABV1HWZ3</accession>
<keyword evidence="5" id="KW-0378">Hydrolase</keyword>
<organism evidence="5 6">
    <name type="scientific">Hominiventricola aquisgranensis</name>
    <dbReference type="NCBI Taxonomy" id="3133164"/>
    <lineage>
        <taxon>Bacteria</taxon>
        <taxon>Bacillati</taxon>
        <taxon>Bacillota</taxon>
        <taxon>Clostridia</taxon>
        <taxon>Lachnospirales</taxon>
        <taxon>Lachnospiraceae</taxon>
        <taxon>Hominiventricola</taxon>
    </lineage>
</organism>
<dbReference type="Proteomes" id="UP001470288">
    <property type="component" value="Unassembled WGS sequence"/>
</dbReference>
<dbReference type="Gene3D" id="3.40.50.1240">
    <property type="entry name" value="Phosphoglycerate mutase-like"/>
    <property type="match status" value="1"/>
</dbReference>
<dbReference type="EMBL" id="JBBMFC010000002">
    <property type="protein sequence ID" value="MEQ2577449.1"/>
    <property type="molecule type" value="Genomic_DNA"/>
</dbReference>
<dbReference type="InterPro" id="IPR005952">
    <property type="entry name" value="Phosphogly_mut1"/>
</dbReference>
<dbReference type="RefSeq" id="WP_118440651.1">
    <property type="nucleotide sequence ID" value="NZ_JBBMFC010000002.1"/>
</dbReference>
<evidence type="ECO:0000313" key="5">
    <source>
        <dbReference type="EMBL" id="MEQ2577449.1"/>
    </source>
</evidence>
<comment type="caution">
    <text evidence="5">The sequence shown here is derived from an EMBL/GenBank/DDBJ whole genome shotgun (WGS) entry which is preliminary data.</text>
</comment>
<dbReference type="Pfam" id="PF00300">
    <property type="entry name" value="His_Phos_1"/>
    <property type="match status" value="1"/>
</dbReference>
<dbReference type="PANTHER" id="PTHR11931">
    <property type="entry name" value="PHOSPHOGLYCERATE MUTASE"/>
    <property type="match status" value="1"/>
</dbReference>
<dbReference type="PROSITE" id="PS00175">
    <property type="entry name" value="PG_MUTASE"/>
    <property type="match status" value="1"/>
</dbReference>
<protein>
    <recommendedName>
        <fullName evidence="2">phosphoglycerate mutase (2,3-diphosphoglycerate-dependent)</fullName>
        <ecNumber evidence="2">5.4.2.11</ecNumber>
    </recommendedName>
</protein>
<proteinExistence type="inferred from homology"/>
<dbReference type="PIRSF" id="PIRSF000709">
    <property type="entry name" value="6PFK_2-Ptase"/>
    <property type="match status" value="1"/>
</dbReference>
<dbReference type="EC" id="5.4.2.11" evidence="2"/>
<evidence type="ECO:0000256" key="2">
    <source>
        <dbReference type="ARBA" id="ARBA00012028"/>
    </source>
</evidence>
<dbReference type="InterPro" id="IPR001345">
    <property type="entry name" value="PG/BPGM_mutase_AS"/>
</dbReference>
<name>A0ABV1HWZ3_9FIRM</name>
<gene>
    <name evidence="5" type="ORF">WMO62_01175</name>
</gene>
<dbReference type="InterPro" id="IPR029033">
    <property type="entry name" value="His_PPase_superfam"/>
</dbReference>
<keyword evidence="3" id="KW-0324">Glycolysis</keyword>
<keyword evidence="4" id="KW-0413">Isomerase</keyword>
<keyword evidence="6" id="KW-1185">Reference proteome</keyword>
<dbReference type="GO" id="GO:0016787">
    <property type="term" value="F:hydrolase activity"/>
    <property type="evidence" value="ECO:0007669"/>
    <property type="project" value="UniProtKB-KW"/>
</dbReference>
<evidence type="ECO:0000256" key="1">
    <source>
        <dbReference type="ARBA" id="ARBA00006717"/>
    </source>
</evidence>
<dbReference type="InterPro" id="IPR013078">
    <property type="entry name" value="His_Pase_superF_clade-1"/>
</dbReference>